<organism evidence="1 2">
    <name type="scientific">Albugo candida</name>
    <dbReference type="NCBI Taxonomy" id="65357"/>
    <lineage>
        <taxon>Eukaryota</taxon>
        <taxon>Sar</taxon>
        <taxon>Stramenopiles</taxon>
        <taxon>Oomycota</taxon>
        <taxon>Peronosporomycetes</taxon>
        <taxon>Albuginales</taxon>
        <taxon>Albuginaceae</taxon>
        <taxon>Albugo</taxon>
    </lineage>
</organism>
<evidence type="ECO:0000313" key="2">
    <source>
        <dbReference type="Proteomes" id="UP000053237"/>
    </source>
</evidence>
<dbReference type="EMBL" id="CAIX01000318">
    <property type="protein sequence ID" value="CCI49618.1"/>
    <property type="molecule type" value="Genomic_DNA"/>
</dbReference>
<proteinExistence type="predicted"/>
<name>A0A024GSB5_9STRA</name>
<evidence type="ECO:0000313" key="1">
    <source>
        <dbReference type="EMBL" id="CCI49618.1"/>
    </source>
</evidence>
<dbReference type="AlphaFoldDB" id="A0A024GSB5"/>
<comment type="caution">
    <text evidence="1">The sequence shown here is derived from an EMBL/GenBank/DDBJ whole genome shotgun (WGS) entry which is preliminary data.</text>
</comment>
<accession>A0A024GSB5</accession>
<reference evidence="1 2" key="1">
    <citation type="submission" date="2012-05" db="EMBL/GenBank/DDBJ databases">
        <title>Recombination and specialization in a pathogen metapopulation.</title>
        <authorList>
            <person name="Gardiner A."/>
            <person name="Kemen E."/>
            <person name="Schultz-Larsen T."/>
            <person name="MacLean D."/>
            <person name="Van Oosterhout C."/>
            <person name="Jones J.D.G."/>
        </authorList>
    </citation>
    <scope>NUCLEOTIDE SEQUENCE [LARGE SCALE GENOMIC DNA]</scope>
    <source>
        <strain evidence="1 2">Ac Nc2</strain>
    </source>
</reference>
<sequence>MIVKSYRNTNIRRRPRYIYKGVESGSALHCSRKLEVSFCPRLLATIKGVLPLLSSSLILHPAFTTHQHIYGYQLARRCAMECCQTAVIFTASKIKIKIQSNLKSNLIAKVDQGDHILITLKMIQNML</sequence>
<dbReference type="InParanoid" id="A0A024GSB5"/>
<gene>
    <name evidence="1" type="ORF">BN9_109790</name>
</gene>
<keyword evidence="2" id="KW-1185">Reference proteome</keyword>
<protein>
    <submittedName>
        <fullName evidence="1">Uncharacterized protein</fullName>
    </submittedName>
</protein>
<dbReference type="Proteomes" id="UP000053237">
    <property type="component" value="Unassembled WGS sequence"/>
</dbReference>